<reference evidence="2 3" key="1">
    <citation type="journal article" date="2015" name="Plant Cell">
        <title>Oil accumulation by the oleaginous diatom Fistulifera solaris as revealed by the genome and transcriptome.</title>
        <authorList>
            <person name="Tanaka T."/>
            <person name="Maeda Y."/>
            <person name="Veluchamy A."/>
            <person name="Tanaka M."/>
            <person name="Abida H."/>
            <person name="Marechal E."/>
            <person name="Bowler C."/>
            <person name="Muto M."/>
            <person name="Sunaga Y."/>
            <person name="Tanaka M."/>
            <person name="Yoshino T."/>
            <person name="Taniguchi T."/>
            <person name="Fukuda Y."/>
            <person name="Nemoto M."/>
            <person name="Matsumoto M."/>
            <person name="Wong P.S."/>
            <person name="Aburatani S."/>
            <person name="Fujibuchi W."/>
        </authorList>
    </citation>
    <scope>NUCLEOTIDE SEQUENCE [LARGE SCALE GENOMIC DNA]</scope>
    <source>
        <strain evidence="2 3">JPCC DA0580</strain>
    </source>
</reference>
<comment type="caution">
    <text evidence="2">The sequence shown here is derived from an EMBL/GenBank/DDBJ whole genome shotgun (WGS) entry which is preliminary data.</text>
</comment>
<keyword evidence="1" id="KW-0732">Signal</keyword>
<feature type="chain" id="PRO_5013392023" evidence="1">
    <location>
        <begin position="20"/>
        <end position="143"/>
    </location>
</feature>
<accession>A0A1Z5K8C4</accession>
<sequence>MGKSLGKILVFALVGLSTALFDRHLQICNRGGRGVSCDCVAPVGKGNCLDASQKAYNRCVKADNTLTLQKCKERAESISNQKLRGIVFADFKDNRACSILFDVGVDLENNCPTDFNKVTGFLGSGRVNSADNSSAEITCCRCE</sequence>
<dbReference type="InParanoid" id="A0A1Z5K8C4"/>
<name>A0A1Z5K8C4_FISSO</name>
<gene>
    <name evidence="2" type="ORF">FisN_14Hu015</name>
</gene>
<dbReference type="EMBL" id="BDSP01000184">
    <property type="protein sequence ID" value="GAX22402.1"/>
    <property type="molecule type" value="Genomic_DNA"/>
</dbReference>
<evidence type="ECO:0000256" key="1">
    <source>
        <dbReference type="SAM" id="SignalP"/>
    </source>
</evidence>
<evidence type="ECO:0000313" key="3">
    <source>
        <dbReference type="Proteomes" id="UP000198406"/>
    </source>
</evidence>
<evidence type="ECO:0000313" key="2">
    <source>
        <dbReference type="EMBL" id="GAX22402.1"/>
    </source>
</evidence>
<dbReference type="Proteomes" id="UP000198406">
    <property type="component" value="Unassembled WGS sequence"/>
</dbReference>
<organism evidence="2 3">
    <name type="scientific">Fistulifera solaris</name>
    <name type="common">Oleaginous diatom</name>
    <dbReference type="NCBI Taxonomy" id="1519565"/>
    <lineage>
        <taxon>Eukaryota</taxon>
        <taxon>Sar</taxon>
        <taxon>Stramenopiles</taxon>
        <taxon>Ochrophyta</taxon>
        <taxon>Bacillariophyta</taxon>
        <taxon>Bacillariophyceae</taxon>
        <taxon>Bacillariophycidae</taxon>
        <taxon>Naviculales</taxon>
        <taxon>Naviculaceae</taxon>
        <taxon>Fistulifera</taxon>
    </lineage>
</organism>
<feature type="signal peptide" evidence="1">
    <location>
        <begin position="1"/>
        <end position="19"/>
    </location>
</feature>
<proteinExistence type="predicted"/>
<protein>
    <submittedName>
        <fullName evidence="2">Uncharacterized protein</fullName>
    </submittedName>
</protein>
<keyword evidence="3" id="KW-1185">Reference proteome</keyword>
<dbReference type="AlphaFoldDB" id="A0A1Z5K8C4"/>